<reference evidence="7 8" key="1">
    <citation type="submission" date="2016-06" db="EMBL/GenBank/DDBJ databases">
        <title>Genome sequence of Clostridium acetireducens DSM 10703.</title>
        <authorList>
            <person name="Poehlein A."/>
            <person name="Fluechter S."/>
            <person name="Duerre P."/>
            <person name="Daniel R."/>
        </authorList>
    </citation>
    <scope>NUCLEOTIDE SEQUENCE [LARGE SCALE GENOMIC DNA]</scope>
    <source>
        <strain evidence="7 8">DSM 10703</strain>
    </source>
</reference>
<feature type="transmembrane region" description="Helical" evidence="5">
    <location>
        <begin position="224"/>
        <end position="241"/>
    </location>
</feature>
<dbReference type="EMBL" id="LZFO01000022">
    <property type="protein sequence ID" value="OFI05788.1"/>
    <property type="molecule type" value="Genomic_DNA"/>
</dbReference>
<dbReference type="AlphaFoldDB" id="A0A1E8EXX3"/>
<feature type="transmembrane region" description="Helical" evidence="5">
    <location>
        <begin position="299"/>
        <end position="317"/>
    </location>
</feature>
<proteinExistence type="predicted"/>
<feature type="transmembrane region" description="Helical" evidence="5">
    <location>
        <begin position="168"/>
        <end position="189"/>
    </location>
</feature>
<dbReference type="PANTHER" id="PTHR37422:SF17">
    <property type="entry name" value="O-ANTIGEN LIGASE"/>
    <property type="match status" value="1"/>
</dbReference>
<feature type="transmembrane region" description="Helical" evidence="5">
    <location>
        <begin position="113"/>
        <end position="131"/>
    </location>
</feature>
<dbReference type="PATRIC" id="fig|1121290.3.peg.1542"/>
<keyword evidence="8" id="KW-1185">Reference proteome</keyword>
<feature type="transmembrane region" description="Helical" evidence="5">
    <location>
        <begin position="79"/>
        <end position="98"/>
    </location>
</feature>
<feature type="transmembrane region" description="Helical" evidence="5">
    <location>
        <begin position="248"/>
        <end position="264"/>
    </location>
</feature>
<comment type="caution">
    <text evidence="7">The sequence shown here is derived from an EMBL/GenBank/DDBJ whole genome shotgun (WGS) entry which is preliminary data.</text>
</comment>
<dbReference type="GO" id="GO:0016020">
    <property type="term" value="C:membrane"/>
    <property type="evidence" value="ECO:0007669"/>
    <property type="project" value="UniProtKB-SubCell"/>
</dbReference>
<dbReference type="PANTHER" id="PTHR37422">
    <property type="entry name" value="TEICHURONIC ACID BIOSYNTHESIS PROTEIN TUAE"/>
    <property type="match status" value="1"/>
</dbReference>
<evidence type="ECO:0000259" key="6">
    <source>
        <dbReference type="Pfam" id="PF04932"/>
    </source>
</evidence>
<feature type="transmembrane region" description="Helical" evidence="5">
    <location>
        <begin position="270"/>
        <end position="287"/>
    </location>
</feature>
<evidence type="ECO:0000256" key="3">
    <source>
        <dbReference type="ARBA" id="ARBA00022989"/>
    </source>
</evidence>
<protein>
    <submittedName>
        <fullName evidence="7">Teichuronic acid biosynthesis protein TuaE</fullName>
    </submittedName>
</protein>
<evidence type="ECO:0000313" key="7">
    <source>
        <dbReference type="EMBL" id="OFI05788.1"/>
    </source>
</evidence>
<feature type="domain" description="O-antigen ligase-related" evidence="6">
    <location>
        <begin position="256"/>
        <end position="420"/>
    </location>
</feature>
<feature type="transmembrane region" description="Helical" evidence="5">
    <location>
        <begin position="137"/>
        <end position="156"/>
    </location>
</feature>
<dbReference type="InterPro" id="IPR051533">
    <property type="entry name" value="WaaL-like"/>
</dbReference>
<organism evidence="7 8">
    <name type="scientific">Clostridium acetireducens DSM 10703</name>
    <dbReference type="NCBI Taxonomy" id="1121290"/>
    <lineage>
        <taxon>Bacteria</taxon>
        <taxon>Bacillati</taxon>
        <taxon>Bacillota</taxon>
        <taxon>Clostridia</taxon>
        <taxon>Eubacteriales</taxon>
        <taxon>Clostridiaceae</taxon>
        <taxon>Clostridium</taxon>
    </lineage>
</organism>
<dbReference type="Proteomes" id="UP000175744">
    <property type="component" value="Unassembled WGS sequence"/>
</dbReference>
<keyword evidence="3 5" id="KW-1133">Transmembrane helix</keyword>
<accession>A0A1E8EXX3</accession>
<dbReference type="Pfam" id="PF04932">
    <property type="entry name" value="Wzy_C"/>
    <property type="match status" value="1"/>
</dbReference>
<evidence type="ECO:0000256" key="4">
    <source>
        <dbReference type="ARBA" id="ARBA00023136"/>
    </source>
</evidence>
<sequence length="494" mass="57626">MRLNINNITFVYILLILSIVGNFFMFPQLALVHLFAIIYLTISYKYFSDTAKDMVYYSTILFALINFSLKIPLGSRYDIYYFYITLFIYIVIFVINTIKTNNLHIKSVIKNKYSLFLVVFFVYMILSVLLATDKKMAIKYIFNFCIMISLLLMFVFENINQHVIKKTLNFLQYVYVGIISLGLLEIFGIRYGTRNHFAEWDAIAFQIHYVKRIPVVFFYNPNNYAIFLVIGMILTGMQIIFSKNKKKRYIYISIYVLSQINLIFTRSRTAWLTIFIAFMFCAAFYYIKGKEDSKRIGKSVLKLACFTLIIFLAISFIPGMQPYYGKITGSKLLSKLNISGFEYKSPDDEKLLALGKKGSSNQRFTLLYDVIHGVIVKKNYLGFGAGNIENYVESMANTYGVLNIHSLWFEILGNFGIAIFLYTIYIYLSMIYNCLKNYKFANEEMKKYLIMISTATFAFIFLAFAPSTMMWYPAFWMTLGMTIALIKYNKLLKN</sequence>
<keyword evidence="4 5" id="KW-0472">Membrane</keyword>
<evidence type="ECO:0000256" key="2">
    <source>
        <dbReference type="ARBA" id="ARBA00022692"/>
    </source>
</evidence>
<feature type="transmembrane region" description="Helical" evidence="5">
    <location>
        <begin position="12"/>
        <end position="42"/>
    </location>
</feature>
<comment type="subcellular location">
    <subcellularLocation>
        <location evidence="1">Membrane</location>
        <topology evidence="1">Multi-pass membrane protein</topology>
    </subcellularLocation>
</comment>
<dbReference type="InterPro" id="IPR007016">
    <property type="entry name" value="O-antigen_ligase-rel_domated"/>
</dbReference>
<keyword evidence="2 5" id="KW-0812">Transmembrane</keyword>
<name>A0A1E8EXX3_9CLOT</name>
<dbReference type="OrthoDB" id="9255580at2"/>
<dbReference type="STRING" id="1121290.CLAOCE_15550"/>
<feature type="transmembrane region" description="Helical" evidence="5">
    <location>
        <begin position="448"/>
        <end position="465"/>
    </location>
</feature>
<dbReference type="RefSeq" id="WP_070110532.1">
    <property type="nucleotide sequence ID" value="NZ_LZFO01000022.1"/>
</dbReference>
<feature type="transmembrane region" description="Helical" evidence="5">
    <location>
        <begin position="407"/>
        <end position="428"/>
    </location>
</feature>
<evidence type="ECO:0000256" key="5">
    <source>
        <dbReference type="SAM" id="Phobius"/>
    </source>
</evidence>
<gene>
    <name evidence="7" type="primary">tuaE</name>
    <name evidence="7" type="ORF">CLOACE_15550</name>
</gene>
<evidence type="ECO:0000313" key="8">
    <source>
        <dbReference type="Proteomes" id="UP000175744"/>
    </source>
</evidence>
<feature type="transmembrane region" description="Helical" evidence="5">
    <location>
        <begin position="54"/>
        <end position="73"/>
    </location>
</feature>
<evidence type="ECO:0000256" key="1">
    <source>
        <dbReference type="ARBA" id="ARBA00004141"/>
    </source>
</evidence>